<dbReference type="AlphaFoldDB" id="A0A402AE28"/>
<dbReference type="Proteomes" id="UP000287188">
    <property type="component" value="Unassembled WGS sequence"/>
</dbReference>
<organism evidence="1 2">
    <name type="scientific">Dictyobacter kobayashii</name>
    <dbReference type="NCBI Taxonomy" id="2014872"/>
    <lineage>
        <taxon>Bacteria</taxon>
        <taxon>Bacillati</taxon>
        <taxon>Chloroflexota</taxon>
        <taxon>Ktedonobacteria</taxon>
        <taxon>Ktedonobacterales</taxon>
        <taxon>Dictyobacteraceae</taxon>
        <taxon>Dictyobacter</taxon>
    </lineage>
</organism>
<keyword evidence="2" id="KW-1185">Reference proteome</keyword>
<sequence>MTEHINNLFTPLATYSGTGSSRDYPTEHNKLCRRIVLNQFSIAIGKRMDERKDIVGMLCAS</sequence>
<name>A0A402AE28_9CHLR</name>
<protein>
    <submittedName>
        <fullName evidence="1">Uncharacterized protein</fullName>
    </submittedName>
</protein>
<evidence type="ECO:0000313" key="2">
    <source>
        <dbReference type="Proteomes" id="UP000287188"/>
    </source>
</evidence>
<accession>A0A402AE28</accession>
<gene>
    <name evidence="1" type="ORF">KDK_11530</name>
</gene>
<comment type="caution">
    <text evidence="1">The sequence shown here is derived from an EMBL/GenBank/DDBJ whole genome shotgun (WGS) entry which is preliminary data.</text>
</comment>
<reference evidence="2" key="1">
    <citation type="submission" date="2018-12" db="EMBL/GenBank/DDBJ databases">
        <title>Tengunoibacter tsumagoiensis gen. nov., sp. nov., Dictyobacter kobayashii sp. nov., D. alpinus sp. nov., and D. joshuensis sp. nov. and description of Dictyobacteraceae fam. nov. within the order Ktedonobacterales isolated from Tengu-no-mugimeshi.</title>
        <authorList>
            <person name="Wang C.M."/>
            <person name="Zheng Y."/>
            <person name="Sakai Y."/>
            <person name="Toyoda A."/>
            <person name="Minakuchi Y."/>
            <person name="Abe K."/>
            <person name="Yokota A."/>
            <person name="Yabe S."/>
        </authorList>
    </citation>
    <scope>NUCLEOTIDE SEQUENCE [LARGE SCALE GENOMIC DNA]</scope>
    <source>
        <strain evidence="2">Uno11</strain>
    </source>
</reference>
<proteinExistence type="predicted"/>
<dbReference type="EMBL" id="BIFS01000001">
    <property type="protein sequence ID" value="GCE17353.1"/>
    <property type="molecule type" value="Genomic_DNA"/>
</dbReference>
<evidence type="ECO:0000313" key="1">
    <source>
        <dbReference type="EMBL" id="GCE17353.1"/>
    </source>
</evidence>